<accession>A0AAV3JY83</accession>
<comment type="caution">
    <text evidence="2">The sequence shown here is derived from an EMBL/GenBank/DDBJ whole genome shotgun (WGS) entry which is preliminary data.</text>
</comment>
<evidence type="ECO:0000313" key="2">
    <source>
        <dbReference type="EMBL" id="ERH68827.1"/>
    </source>
</evidence>
<protein>
    <recommendedName>
        <fullName evidence="1">Response receiver domain-containing protein</fullName>
    </recommendedName>
</protein>
<gene>
    <name evidence="2" type="ORF">N173_18410</name>
</gene>
<proteinExistence type="predicted"/>
<dbReference type="Pfam" id="PF19192">
    <property type="entry name" value="Response_reg_2"/>
    <property type="match status" value="1"/>
</dbReference>
<dbReference type="Proteomes" id="UP000016517">
    <property type="component" value="Unassembled WGS sequence"/>
</dbReference>
<dbReference type="InterPro" id="IPR043834">
    <property type="entry name" value="REC"/>
</dbReference>
<feature type="domain" description="Response receiver" evidence="1">
    <location>
        <begin position="19"/>
        <end position="165"/>
    </location>
</feature>
<sequence length="599" mass="69491">MTASIAYKDLIEEAFIEPIRSVMVIDDEYPTLTNLISVIQNREQNSYKVENLDRLQNIISMCHGEMKWTVDVFDGKDSIESHIPDRLKHSDLVILDYHLDGDVNPIDSEKARDILHSLDRNQHFNIVMVHTNGLQDDIEKVYDEILCDFIKVTKKHLFELNNDLDDIVEDWLVENDPNEDRFLFLKRKFGIKDVVKLINIDNEKEAYYPQKPTNFFHPFKADIQQLTDAIKVDHENIHIKDITQWFGSKIVLKLVKELKGTREISEVKWGWENEVNYICTDNIFITVIRKQDGPVKAELYEQLFKSLVKFNPSPMFLLLAKIRHYIDEIGLEQANKITNNKYAQAGWLYNLLKKSVDVSEHEKAIDIHWEQLGRASKPHLRDFSKKLCESLMLENSNDEKAIVQKFFKVNNEQTHEVLSNLNAFSCSIPPCSTHLTTGSILEIDDKFWLCLSPSCDLVPGQRSRDWEARIGEQYTVFKAVQLNEELNVNKANDEANTNNYLFLQDANGVIKAYSIAVGKKNPTWDIFYAHNQGIFDDSRQIKLTCLRKDTDNTTSLLSTKQYVATVIAELRYAYALNFLQKLGMNQTRIGLNYSDKFLH</sequence>
<organism evidence="2 3">
    <name type="scientific">Acinetobacter baumannii EGD-HP18</name>
    <dbReference type="NCBI Taxonomy" id="1358412"/>
    <lineage>
        <taxon>Bacteria</taxon>
        <taxon>Pseudomonadati</taxon>
        <taxon>Pseudomonadota</taxon>
        <taxon>Gammaproteobacteria</taxon>
        <taxon>Moraxellales</taxon>
        <taxon>Moraxellaceae</taxon>
        <taxon>Acinetobacter</taxon>
        <taxon>Acinetobacter calcoaceticus/baumannii complex</taxon>
    </lineage>
</organism>
<dbReference type="EMBL" id="AVST01000068">
    <property type="protein sequence ID" value="ERH68827.1"/>
    <property type="molecule type" value="Genomic_DNA"/>
</dbReference>
<reference evidence="2 3" key="1">
    <citation type="submission" date="2013-08" db="EMBL/GenBank/DDBJ databases">
        <title>Study of Ammonical-Nitrogen removal by Nitrification Denitrification process using lab isolates.</title>
        <authorList>
            <person name="Khardenavis A.A."/>
            <person name="Pal R.R."/>
            <person name="Kapley A."/>
            <person name="Qureshi A."/>
            <person name="Purohit H.J."/>
        </authorList>
    </citation>
    <scope>NUCLEOTIDE SEQUENCE [LARGE SCALE GENOMIC DNA]</scope>
    <source>
        <strain evidence="2 3">EGD-HP18</strain>
    </source>
</reference>
<name>A0AAV3JY83_ACIBA</name>
<evidence type="ECO:0000259" key="1">
    <source>
        <dbReference type="Pfam" id="PF19192"/>
    </source>
</evidence>
<evidence type="ECO:0000313" key="3">
    <source>
        <dbReference type="Proteomes" id="UP000016517"/>
    </source>
</evidence>
<dbReference type="RefSeq" id="WP_021510953.1">
    <property type="nucleotide sequence ID" value="NZ_AVST01000068.1"/>
</dbReference>
<dbReference type="AlphaFoldDB" id="A0AAV3JY83"/>